<feature type="transmembrane region" description="Helical" evidence="2">
    <location>
        <begin position="187"/>
        <end position="213"/>
    </location>
</feature>
<feature type="compositionally biased region" description="Low complexity" evidence="1">
    <location>
        <begin position="232"/>
        <end position="269"/>
    </location>
</feature>
<sequence length="298" mass="31309">MTSISRRRRFVALLLLPFMMVLAGCGKFHADFDIQDADTINVSMDLGIDSSLMAGSFSSAEEMCADLESDSATDELVPTVEPYESDGMYGCNITGVITSDRFGSGLDLVEEGGEYHFTLDTAEAGMGDLADPSLQDYGFEFSMAFTFPGKIIESSGGQIDGSTVTFTDVTEISNGVDIRAEANGFPWVIVIIAVLVVGFLLLLALAAAIFFVVRSRRSKAAAPAGMPGGYGAAASQAPQAPQAPQQGGQQWDGQGQQQPPWAHPDGPQQPGDPQPGGPQQPGGQQGPGSSQPPQQPGW</sequence>
<gene>
    <name evidence="5" type="ORF">H9932_05965</name>
</gene>
<keyword evidence="2" id="KW-1133">Transmembrane helix</keyword>
<keyword evidence="2" id="KW-0472">Membrane</keyword>
<dbReference type="Proteomes" id="UP000823854">
    <property type="component" value="Unassembled WGS sequence"/>
</dbReference>
<name>A0A9D2THZ7_9MICO</name>
<feature type="region of interest" description="Disordered" evidence="1">
    <location>
        <begin position="222"/>
        <end position="298"/>
    </location>
</feature>
<evidence type="ECO:0000259" key="4">
    <source>
        <dbReference type="Pfam" id="PF21946"/>
    </source>
</evidence>
<reference evidence="5" key="2">
    <citation type="submission" date="2021-04" db="EMBL/GenBank/DDBJ databases">
        <authorList>
            <person name="Gilroy R."/>
        </authorList>
    </citation>
    <scope>NUCLEOTIDE SEQUENCE</scope>
    <source>
        <strain evidence="5">CHK130-7132</strain>
    </source>
</reference>
<keyword evidence="3" id="KW-0732">Signal</keyword>
<proteinExistence type="predicted"/>
<organism evidence="5 6">
    <name type="scientific">Candidatus Brachybacterium intestinipullorum</name>
    <dbReference type="NCBI Taxonomy" id="2838512"/>
    <lineage>
        <taxon>Bacteria</taxon>
        <taxon>Bacillati</taxon>
        <taxon>Actinomycetota</taxon>
        <taxon>Actinomycetes</taxon>
        <taxon>Micrococcales</taxon>
        <taxon>Dermabacteraceae</taxon>
        <taxon>Brachybacterium</taxon>
    </lineage>
</organism>
<evidence type="ECO:0000313" key="5">
    <source>
        <dbReference type="EMBL" id="HJC69207.1"/>
    </source>
</evidence>
<protein>
    <recommendedName>
        <fullName evidence="4">LppM domain-containing protein</fullName>
    </recommendedName>
</protein>
<dbReference type="InterPro" id="IPR053807">
    <property type="entry name" value="LppM"/>
</dbReference>
<dbReference type="Pfam" id="PF21946">
    <property type="entry name" value="LppM"/>
    <property type="match status" value="1"/>
</dbReference>
<reference evidence="5" key="1">
    <citation type="journal article" date="2021" name="PeerJ">
        <title>Extensive microbial diversity within the chicken gut microbiome revealed by metagenomics and culture.</title>
        <authorList>
            <person name="Gilroy R."/>
            <person name="Ravi A."/>
            <person name="Getino M."/>
            <person name="Pursley I."/>
            <person name="Horton D.L."/>
            <person name="Alikhan N.F."/>
            <person name="Baker D."/>
            <person name="Gharbi K."/>
            <person name="Hall N."/>
            <person name="Watson M."/>
            <person name="Adriaenssens E.M."/>
            <person name="Foster-Nyarko E."/>
            <person name="Jarju S."/>
            <person name="Secka A."/>
            <person name="Antonio M."/>
            <person name="Oren A."/>
            <person name="Chaudhuri R.R."/>
            <person name="La Ragione R."/>
            <person name="Hildebrand F."/>
            <person name="Pallen M.J."/>
        </authorList>
    </citation>
    <scope>NUCLEOTIDE SEQUENCE</scope>
    <source>
        <strain evidence="5">CHK130-7132</strain>
    </source>
</reference>
<keyword evidence="2" id="KW-0812">Transmembrane</keyword>
<feature type="signal peptide" evidence="3">
    <location>
        <begin position="1"/>
        <end position="23"/>
    </location>
</feature>
<comment type="caution">
    <text evidence="5">The sequence shown here is derived from an EMBL/GenBank/DDBJ whole genome shotgun (WGS) entry which is preliminary data.</text>
</comment>
<evidence type="ECO:0000256" key="3">
    <source>
        <dbReference type="SAM" id="SignalP"/>
    </source>
</evidence>
<evidence type="ECO:0000256" key="2">
    <source>
        <dbReference type="SAM" id="Phobius"/>
    </source>
</evidence>
<feature type="domain" description="LppM" evidence="4">
    <location>
        <begin position="27"/>
        <end position="181"/>
    </location>
</feature>
<dbReference type="EMBL" id="DWWC01000110">
    <property type="protein sequence ID" value="HJC69207.1"/>
    <property type="molecule type" value="Genomic_DNA"/>
</dbReference>
<evidence type="ECO:0000256" key="1">
    <source>
        <dbReference type="SAM" id="MobiDB-lite"/>
    </source>
</evidence>
<dbReference type="PROSITE" id="PS51257">
    <property type="entry name" value="PROKAR_LIPOPROTEIN"/>
    <property type="match status" value="1"/>
</dbReference>
<accession>A0A9D2THZ7</accession>
<feature type="chain" id="PRO_5039688747" description="LppM domain-containing protein" evidence="3">
    <location>
        <begin position="24"/>
        <end position="298"/>
    </location>
</feature>
<dbReference type="AlphaFoldDB" id="A0A9D2THZ7"/>
<evidence type="ECO:0000313" key="6">
    <source>
        <dbReference type="Proteomes" id="UP000823854"/>
    </source>
</evidence>